<evidence type="ECO:0000313" key="2">
    <source>
        <dbReference type="Proteomes" id="UP001144978"/>
    </source>
</evidence>
<dbReference type="Proteomes" id="UP001144978">
    <property type="component" value="Unassembled WGS sequence"/>
</dbReference>
<dbReference type="EMBL" id="JANSHE010007018">
    <property type="protein sequence ID" value="KAJ2965432.1"/>
    <property type="molecule type" value="Genomic_DNA"/>
</dbReference>
<accession>A0ACC1MFH0</accession>
<evidence type="ECO:0000313" key="1">
    <source>
        <dbReference type="EMBL" id="KAJ2965432.1"/>
    </source>
</evidence>
<protein>
    <submittedName>
        <fullName evidence="1">Uncharacterized protein</fullName>
    </submittedName>
</protein>
<comment type="caution">
    <text evidence="1">The sequence shown here is derived from an EMBL/GenBank/DDBJ whole genome shotgun (WGS) entry which is preliminary data.</text>
</comment>
<name>A0ACC1MFH0_9APHY</name>
<organism evidence="1 2">
    <name type="scientific">Trametes sanguinea</name>
    <dbReference type="NCBI Taxonomy" id="158606"/>
    <lineage>
        <taxon>Eukaryota</taxon>
        <taxon>Fungi</taxon>
        <taxon>Dikarya</taxon>
        <taxon>Basidiomycota</taxon>
        <taxon>Agaricomycotina</taxon>
        <taxon>Agaricomycetes</taxon>
        <taxon>Polyporales</taxon>
        <taxon>Polyporaceae</taxon>
        <taxon>Trametes</taxon>
    </lineage>
</organism>
<sequence length="204" mass="22187">MSAPLAYAAEKQIAIAAVRRACVLTASVFNKLVKQETLTKGDKSPVTVGDYSAQAVVNTILGRTFPQDPIVGEEDAADLRQESGKVLRDRIIQLANETLTAPLLAGEKEEWGLGPSQEQTEEQLLDAIDRGNYEGGRTGLHLSARSFAWPSEDWDVTVRYVHCVEVRSTAVDKVHNPWHGLSGCRLAMHAVDIAPFSAAMDSDT</sequence>
<keyword evidence="2" id="KW-1185">Reference proteome</keyword>
<reference evidence="1" key="1">
    <citation type="submission" date="2022-08" db="EMBL/GenBank/DDBJ databases">
        <title>Genome Sequence of Pycnoporus sanguineus.</title>
        <authorList>
            <person name="Buettner E."/>
        </authorList>
    </citation>
    <scope>NUCLEOTIDE SEQUENCE</scope>
    <source>
        <strain evidence="1">CG-C14</strain>
    </source>
</reference>
<proteinExistence type="predicted"/>
<gene>
    <name evidence="1" type="ORF">NUW54_g14120</name>
</gene>